<dbReference type="KEGG" id="lacs:H4075_21155"/>
<dbReference type="Gene3D" id="1.20.1740.10">
    <property type="entry name" value="Amino acid/polyamine transporter I"/>
    <property type="match status" value="1"/>
</dbReference>
<dbReference type="Pfam" id="PF13520">
    <property type="entry name" value="AA_permease_2"/>
    <property type="match status" value="1"/>
</dbReference>
<organism evidence="7 8">
    <name type="scientific">Lacibacter sediminis</name>
    <dbReference type="NCBI Taxonomy" id="2760713"/>
    <lineage>
        <taxon>Bacteria</taxon>
        <taxon>Pseudomonadati</taxon>
        <taxon>Bacteroidota</taxon>
        <taxon>Chitinophagia</taxon>
        <taxon>Chitinophagales</taxon>
        <taxon>Chitinophagaceae</taxon>
        <taxon>Lacibacter</taxon>
    </lineage>
</organism>
<keyword evidence="4 6" id="KW-1133">Transmembrane helix</keyword>
<feature type="transmembrane region" description="Helical" evidence="6">
    <location>
        <begin position="383"/>
        <end position="404"/>
    </location>
</feature>
<feature type="transmembrane region" description="Helical" evidence="6">
    <location>
        <begin position="45"/>
        <end position="68"/>
    </location>
</feature>
<feature type="transmembrane region" description="Helical" evidence="6">
    <location>
        <begin position="352"/>
        <end position="371"/>
    </location>
</feature>
<dbReference type="InterPro" id="IPR050367">
    <property type="entry name" value="APC_superfamily"/>
</dbReference>
<keyword evidence="8" id="KW-1185">Reference proteome</keyword>
<evidence type="ECO:0000256" key="2">
    <source>
        <dbReference type="ARBA" id="ARBA00022475"/>
    </source>
</evidence>
<feature type="transmembrane region" description="Helical" evidence="6">
    <location>
        <begin position="129"/>
        <end position="147"/>
    </location>
</feature>
<feature type="transmembrane region" description="Helical" evidence="6">
    <location>
        <begin position="192"/>
        <end position="213"/>
    </location>
</feature>
<dbReference type="PIRSF" id="PIRSF006060">
    <property type="entry name" value="AA_transporter"/>
    <property type="match status" value="1"/>
</dbReference>
<dbReference type="InterPro" id="IPR002293">
    <property type="entry name" value="AA/rel_permease1"/>
</dbReference>
<accession>A0A7G5XGD1</accession>
<dbReference type="PANTHER" id="PTHR42770">
    <property type="entry name" value="AMINO ACID TRANSPORTER-RELATED"/>
    <property type="match status" value="1"/>
</dbReference>
<evidence type="ECO:0000313" key="7">
    <source>
        <dbReference type="EMBL" id="QNA44534.1"/>
    </source>
</evidence>
<evidence type="ECO:0000256" key="1">
    <source>
        <dbReference type="ARBA" id="ARBA00004651"/>
    </source>
</evidence>
<sequence>MNPVVQKENLKREIGVRSLTLAIVNITAGSGIFVIPAIIAEDLGAAAILGYLVCGALIFLIALCFAELGSKTSTSGGVYSYIETAFGPYAGFLANNIFWIGGCIVADAAIANALVDTLKYFFPVLGTNVYRAVFLCLVFSIIALINIRSVKNGVRLIEFATLGKLIPMIGLVIVGAGFISSENLAWTIDPNFSNIGNASLLLFFAFIGLEGPLSNGGEIKDPKRTVPLGIFFGVTGVLILYISIQLVTQGVLGSTVTAHKDAPLAAVADIAFGKWGAAIIIAASALSMLGALGGEILSIPRILFAGARDGLMPKPLAKVHPRFLTPYVAIAFYASLGLILAISGGFKQLATISSAAVLIIYLGVVLSSVKLRRKDTITTEKTFRVPGGIIVPLLASAGIIWLLSNLTRPELIGIGLFMIVFSFAYVIMKQVKKKNQTGKETSDLKDE</sequence>
<dbReference type="AlphaFoldDB" id="A0A7G5XGD1"/>
<dbReference type="Proteomes" id="UP000515344">
    <property type="component" value="Chromosome"/>
</dbReference>
<feature type="transmembrane region" description="Helical" evidence="6">
    <location>
        <begin position="21"/>
        <end position="39"/>
    </location>
</feature>
<dbReference type="PANTHER" id="PTHR42770:SF7">
    <property type="entry name" value="MEMBRANE PROTEIN"/>
    <property type="match status" value="1"/>
</dbReference>
<feature type="transmembrane region" description="Helical" evidence="6">
    <location>
        <begin position="324"/>
        <end position="346"/>
    </location>
</feature>
<evidence type="ECO:0000256" key="3">
    <source>
        <dbReference type="ARBA" id="ARBA00022692"/>
    </source>
</evidence>
<proteinExistence type="predicted"/>
<keyword evidence="3 6" id="KW-0812">Transmembrane</keyword>
<keyword evidence="2" id="KW-1003">Cell membrane</keyword>
<evidence type="ECO:0000256" key="6">
    <source>
        <dbReference type="SAM" id="Phobius"/>
    </source>
</evidence>
<dbReference type="GO" id="GO:0005886">
    <property type="term" value="C:plasma membrane"/>
    <property type="evidence" value="ECO:0007669"/>
    <property type="project" value="UniProtKB-SubCell"/>
</dbReference>
<feature type="transmembrane region" description="Helical" evidence="6">
    <location>
        <begin position="275"/>
        <end position="303"/>
    </location>
</feature>
<reference evidence="8" key="1">
    <citation type="submission" date="2020-08" db="EMBL/GenBank/DDBJ databases">
        <title>Lacibacter sp. S13-6-6 genome sequencing.</title>
        <authorList>
            <person name="Jin L."/>
        </authorList>
    </citation>
    <scope>NUCLEOTIDE SEQUENCE [LARGE SCALE GENOMIC DNA]</scope>
    <source>
        <strain evidence="8">S13-6-6</strain>
    </source>
</reference>
<feature type="transmembrane region" description="Helical" evidence="6">
    <location>
        <begin position="225"/>
        <end position="244"/>
    </location>
</feature>
<evidence type="ECO:0000313" key="8">
    <source>
        <dbReference type="Proteomes" id="UP000515344"/>
    </source>
</evidence>
<feature type="transmembrane region" description="Helical" evidence="6">
    <location>
        <begin position="159"/>
        <end position="180"/>
    </location>
</feature>
<gene>
    <name evidence="7" type="ORF">H4075_21155</name>
</gene>
<dbReference type="GO" id="GO:0022857">
    <property type="term" value="F:transmembrane transporter activity"/>
    <property type="evidence" value="ECO:0007669"/>
    <property type="project" value="InterPro"/>
</dbReference>
<evidence type="ECO:0000256" key="4">
    <source>
        <dbReference type="ARBA" id="ARBA00022989"/>
    </source>
</evidence>
<feature type="transmembrane region" description="Helical" evidence="6">
    <location>
        <begin position="89"/>
        <end position="109"/>
    </location>
</feature>
<dbReference type="RefSeq" id="WP_182802818.1">
    <property type="nucleotide sequence ID" value="NZ_CP060007.1"/>
</dbReference>
<keyword evidence="5 6" id="KW-0472">Membrane</keyword>
<name>A0A7G5XGD1_9BACT</name>
<comment type="subcellular location">
    <subcellularLocation>
        <location evidence="1">Cell membrane</location>
        <topology evidence="1">Multi-pass membrane protein</topology>
    </subcellularLocation>
</comment>
<protein>
    <submittedName>
        <fullName evidence="7">Amino acid permease</fullName>
    </submittedName>
</protein>
<dbReference type="EMBL" id="CP060007">
    <property type="protein sequence ID" value="QNA44534.1"/>
    <property type="molecule type" value="Genomic_DNA"/>
</dbReference>
<evidence type="ECO:0000256" key="5">
    <source>
        <dbReference type="ARBA" id="ARBA00023136"/>
    </source>
</evidence>
<feature type="transmembrane region" description="Helical" evidence="6">
    <location>
        <begin position="410"/>
        <end position="428"/>
    </location>
</feature>